<keyword evidence="1" id="KW-0812">Transmembrane</keyword>
<accession>A0A1N5UDY9</accession>
<reference evidence="4" key="2">
    <citation type="submission" date="2016-06" db="EMBL/GenBank/DDBJ databases">
        <authorList>
            <person name="Toshchakov V.S."/>
        </authorList>
    </citation>
    <scope>NUCLEOTIDE SEQUENCE [LARGE SCALE GENOMIC DNA]</scope>
    <source>
        <strain>PM4 (JCM 30641</strain>
        <strain evidence="4">\VKM B-2940)</strain>
    </source>
</reference>
<keyword evidence="4" id="KW-1185">Reference proteome</keyword>
<evidence type="ECO:0000313" key="2">
    <source>
        <dbReference type="EMBL" id="SIM58525.1"/>
    </source>
</evidence>
<dbReference type="EMBL" id="LT671858">
    <property type="protein sequence ID" value="SIM58525.1"/>
    <property type="molecule type" value="Genomic_DNA"/>
</dbReference>
<feature type="transmembrane region" description="Helical" evidence="1">
    <location>
        <begin position="27"/>
        <end position="50"/>
    </location>
</feature>
<gene>
    <name evidence="3" type="ORF">CPM_1219</name>
    <name evidence="2" type="ORF">CSP5_0902</name>
</gene>
<keyword evidence="1" id="KW-1133">Transmembrane helix</keyword>
<evidence type="ECO:0000313" key="5">
    <source>
        <dbReference type="Proteomes" id="UP000195607"/>
    </source>
</evidence>
<dbReference type="Proteomes" id="UP000195607">
    <property type="component" value="Chromosome I"/>
</dbReference>
<evidence type="ECO:0000313" key="4">
    <source>
        <dbReference type="Proteomes" id="UP000187822"/>
    </source>
</evidence>
<reference evidence="3" key="3">
    <citation type="submission" date="2016-06" db="EMBL/GenBank/DDBJ databases">
        <authorList>
            <person name="Olsen C.W."/>
            <person name="Carey S."/>
            <person name="Hinshaw L."/>
            <person name="Karasin A.I."/>
        </authorList>
    </citation>
    <scope>NUCLEOTIDE SEQUENCE [LARGE SCALE GENOMIC DNA]</scope>
    <source>
        <strain evidence="3">PM4</strain>
    </source>
</reference>
<dbReference type="RefSeq" id="WP_077076364.1">
    <property type="nucleotide sequence ID" value="NZ_LT671858.1"/>
</dbReference>
<reference evidence="2 5" key="1">
    <citation type="submission" date="2016-04" db="EMBL/GenBank/DDBJ databases">
        <authorList>
            <person name="Evans L.H."/>
            <person name="Alamgir A."/>
            <person name="Owens N."/>
            <person name="Weber N.D."/>
            <person name="Virtaneva K."/>
            <person name="Barbian K."/>
            <person name="Babar A."/>
            <person name="Rosenke K."/>
        </authorList>
    </citation>
    <scope>NUCLEOTIDE SEQUENCE [LARGE SCALE GENOMIC DNA]</scope>
    <source>
        <strain evidence="2">S5</strain>
        <strain evidence="5">S5(T) (JCM 30642 \VKM B-2941)</strain>
    </source>
</reference>
<proteinExistence type="predicted"/>
<dbReference type="KEGG" id="cdiv:CPM_1219"/>
<protein>
    <submittedName>
        <fullName evidence="2">Membrane protein</fullName>
    </submittedName>
</protein>
<dbReference type="EMBL" id="LT719092">
    <property type="protein sequence ID" value="SJK85026.1"/>
    <property type="molecule type" value="Genomic_DNA"/>
</dbReference>
<dbReference type="Proteomes" id="UP000187822">
    <property type="component" value="Chromosome I"/>
</dbReference>
<evidence type="ECO:0000256" key="1">
    <source>
        <dbReference type="SAM" id="Phobius"/>
    </source>
</evidence>
<dbReference type="AlphaFoldDB" id="A0A1N5UDY9"/>
<sequence>MIKLFVTGLLIILVSFFLDVKGMLPEYPFIPLLLGALGFILMVAAAVSSISRRGKPSRRK</sequence>
<dbReference type="GeneID" id="55589069"/>
<name>A0A1N5UDY9_9ARCH</name>
<evidence type="ECO:0000313" key="3">
    <source>
        <dbReference type="EMBL" id="SJK85026.1"/>
    </source>
</evidence>
<organism evidence="2 5">
    <name type="scientific">Cuniculiplasma divulgatum</name>
    <dbReference type="NCBI Taxonomy" id="1673428"/>
    <lineage>
        <taxon>Archaea</taxon>
        <taxon>Methanobacteriati</taxon>
        <taxon>Thermoplasmatota</taxon>
        <taxon>Thermoplasmata</taxon>
        <taxon>Thermoplasmatales</taxon>
        <taxon>Cuniculiplasmataceae</taxon>
        <taxon>Cuniculiplasma</taxon>
    </lineage>
</organism>
<dbReference type="STRING" id="1673428.CPM_1219"/>
<keyword evidence="1" id="KW-0472">Membrane</keyword>